<accession>V4LIJ2</accession>
<dbReference type="STRING" id="72664.V4LIJ2"/>
<evidence type="ECO:0000313" key="3">
    <source>
        <dbReference type="Proteomes" id="UP000030689"/>
    </source>
</evidence>
<dbReference type="InterPro" id="IPR050232">
    <property type="entry name" value="FBL13/AtMIF1-like"/>
</dbReference>
<keyword evidence="3" id="KW-1185">Reference proteome</keyword>
<dbReference type="OMA" id="FPLEHIL"/>
<dbReference type="Proteomes" id="UP000030689">
    <property type="component" value="Unassembled WGS sequence"/>
</dbReference>
<feature type="domain" description="F-box" evidence="1">
    <location>
        <begin position="3"/>
        <end position="39"/>
    </location>
</feature>
<dbReference type="KEGG" id="eus:EUTSA_v10001236mg"/>
<dbReference type="SMART" id="SM00579">
    <property type="entry name" value="FBD"/>
    <property type="match status" value="1"/>
</dbReference>
<dbReference type="InterPro" id="IPR055411">
    <property type="entry name" value="LRR_FXL15/At3g58940/PEG3-like"/>
</dbReference>
<evidence type="ECO:0000313" key="2">
    <source>
        <dbReference type="EMBL" id="ESQ39593.1"/>
    </source>
</evidence>
<dbReference type="AlphaFoldDB" id="V4LIJ2"/>
<dbReference type="CDD" id="cd22160">
    <property type="entry name" value="F-box_AtFBL13-like"/>
    <property type="match status" value="1"/>
</dbReference>
<dbReference type="InterPro" id="IPR001810">
    <property type="entry name" value="F-box_dom"/>
</dbReference>
<dbReference type="InterPro" id="IPR006566">
    <property type="entry name" value="FBD"/>
</dbReference>
<dbReference type="SUPFAM" id="SSF81383">
    <property type="entry name" value="F-box domain"/>
    <property type="match status" value="1"/>
</dbReference>
<organism evidence="2 3">
    <name type="scientific">Eutrema salsugineum</name>
    <name type="common">Saltwater cress</name>
    <name type="synonym">Sisymbrium salsugineum</name>
    <dbReference type="NCBI Taxonomy" id="72664"/>
    <lineage>
        <taxon>Eukaryota</taxon>
        <taxon>Viridiplantae</taxon>
        <taxon>Streptophyta</taxon>
        <taxon>Embryophyta</taxon>
        <taxon>Tracheophyta</taxon>
        <taxon>Spermatophyta</taxon>
        <taxon>Magnoliopsida</taxon>
        <taxon>eudicotyledons</taxon>
        <taxon>Gunneridae</taxon>
        <taxon>Pentapetalae</taxon>
        <taxon>rosids</taxon>
        <taxon>malvids</taxon>
        <taxon>Brassicales</taxon>
        <taxon>Brassicaceae</taxon>
        <taxon>Eutremeae</taxon>
        <taxon>Eutrema</taxon>
    </lineage>
</organism>
<dbReference type="Gramene" id="ESQ39593">
    <property type="protein sequence ID" value="ESQ39593"/>
    <property type="gene ID" value="EUTSA_v10001236mg"/>
</dbReference>
<sequence length="383" mass="44441">MGCDRISELPESLLTQILSYLPTKDSVKTSVLLKRWENLWLRVPVLDLNVSNFPRHGKGFRSFIENFLEFNKKSRILQGYIYIDNPKFVVSWPSLKIMHLEQIIYDDAPLIMEKFISGCPVLEDLTVIDPQDYSTGGLQLLRVKSQSLKSFRLTFDSMIMDGAAFAVEIDASRLEHLSFEDNQFAAIAVKNLASLFMIKIDIEFDVMSCNSPLEPEDLSTIVTIHDFLTGISSVRHMIISESTVKVLYLYSHYRPIPKFDNLYRLETDFSRYMLQFLPVFLESCPNLRNLIVKEFWHRVPIGQTELTYVPQCLVSTLECVEIKNLDMEEESWKKLVRYFLENSVVLKKLLLRFRGSFISNRDSVFNELLTYTKLSPSCEIVIH</sequence>
<dbReference type="Pfam" id="PF24758">
    <property type="entry name" value="LRR_At5g56370"/>
    <property type="match status" value="1"/>
</dbReference>
<name>V4LIJ2_EUTSA</name>
<proteinExistence type="predicted"/>
<dbReference type="Pfam" id="PF08387">
    <property type="entry name" value="FBD"/>
    <property type="match status" value="1"/>
</dbReference>
<dbReference type="PANTHER" id="PTHR31900">
    <property type="entry name" value="F-BOX/RNI SUPERFAMILY PROTEIN-RELATED"/>
    <property type="match status" value="1"/>
</dbReference>
<evidence type="ECO:0000259" key="1">
    <source>
        <dbReference type="PROSITE" id="PS50181"/>
    </source>
</evidence>
<dbReference type="InterPro" id="IPR036047">
    <property type="entry name" value="F-box-like_dom_sf"/>
</dbReference>
<dbReference type="Gene3D" id="3.80.10.10">
    <property type="entry name" value="Ribonuclease Inhibitor"/>
    <property type="match status" value="1"/>
</dbReference>
<dbReference type="Pfam" id="PF00646">
    <property type="entry name" value="F-box"/>
    <property type="match status" value="1"/>
</dbReference>
<dbReference type="SUPFAM" id="SSF52047">
    <property type="entry name" value="RNI-like"/>
    <property type="match status" value="1"/>
</dbReference>
<dbReference type="InterPro" id="IPR053781">
    <property type="entry name" value="F-box_AtFBL13-like"/>
</dbReference>
<dbReference type="PROSITE" id="PS50181">
    <property type="entry name" value="FBOX"/>
    <property type="match status" value="1"/>
</dbReference>
<dbReference type="PANTHER" id="PTHR31900:SF33">
    <property type="entry name" value="PROTEIN WITH RNI-LIKE_FBD-LIKE DOMAIN"/>
    <property type="match status" value="1"/>
</dbReference>
<reference evidence="2 3" key="1">
    <citation type="journal article" date="2013" name="Front. Plant Sci.">
        <title>The Reference Genome of the Halophytic Plant Eutrema salsugineum.</title>
        <authorList>
            <person name="Yang R."/>
            <person name="Jarvis D.E."/>
            <person name="Chen H."/>
            <person name="Beilstein M.A."/>
            <person name="Grimwood J."/>
            <person name="Jenkins J."/>
            <person name="Shu S."/>
            <person name="Prochnik S."/>
            <person name="Xin M."/>
            <person name="Ma C."/>
            <person name="Schmutz J."/>
            <person name="Wing R.A."/>
            <person name="Mitchell-Olds T."/>
            <person name="Schumaker K.S."/>
            <person name="Wang X."/>
        </authorList>
    </citation>
    <scope>NUCLEOTIDE SEQUENCE [LARGE SCALE GENOMIC DNA]</scope>
</reference>
<dbReference type="EMBL" id="KI517465">
    <property type="protein sequence ID" value="ESQ39593.1"/>
    <property type="molecule type" value="Genomic_DNA"/>
</dbReference>
<dbReference type="InterPro" id="IPR032675">
    <property type="entry name" value="LRR_dom_sf"/>
</dbReference>
<gene>
    <name evidence="2" type="ORF">EUTSA_v10001236mg</name>
</gene>
<protein>
    <recommendedName>
        <fullName evidence="1">F-box domain-containing protein</fullName>
    </recommendedName>
</protein>